<feature type="domain" description="Potassium channel" evidence="12">
    <location>
        <begin position="141"/>
        <end position="213"/>
    </location>
</feature>
<dbReference type="InterPro" id="IPR047871">
    <property type="entry name" value="K_chnl_Slo-like"/>
</dbReference>
<evidence type="ECO:0000256" key="2">
    <source>
        <dbReference type="ARBA" id="ARBA00022448"/>
    </source>
</evidence>
<dbReference type="Pfam" id="PF07885">
    <property type="entry name" value="Ion_trans_2"/>
    <property type="match status" value="1"/>
</dbReference>
<feature type="transmembrane region" description="Helical" evidence="11">
    <location>
        <begin position="194"/>
        <end position="214"/>
    </location>
</feature>
<evidence type="ECO:0000256" key="5">
    <source>
        <dbReference type="ARBA" id="ARBA00022826"/>
    </source>
</evidence>
<dbReference type="PANTHER" id="PTHR10027:SF10">
    <property type="entry name" value="SLOWPOKE 2, ISOFORM D"/>
    <property type="match status" value="1"/>
</dbReference>
<comment type="caution">
    <text evidence="13">The sequence shown here is derived from an EMBL/GenBank/DDBJ whole genome shotgun (WGS) entry which is preliminary data.</text>
</comment>
<evidence type="ECO:0000313" key="14">
    <source>
        <dbReference type="Proteomes" id="UP000467322"/>
    </source>
</evidence>
<dbReference type="InterPro" id="IPR013099">
    <property type="entry name" value="K_chnl_dom"/>
</dbReference>
<keyword evidence="8" id="KW-0406">Ion transport</keyword>
<keyword evidence="3" id="KW-0633">Potassium transport</keyword>
<sequence>MKKTLRELYEGHTDRAHRFRYALLTFDLTTIAFVIGTSFFEHGPVVETIDMVIGAVILADFAAHLYVTRAKARHFMKLSTWADLIAMVSFLAPIAGEGFGFLRILRTLRLLHTYQLAARLRKDFKFFRQNEHVLLATVNLVVFLFVMTGLIYATQAEQNPEIGNYADALYFTVTTLTTTGFGDITLQGTAGKMLSVAVMIVGITLFLRLATALFRPPKVRHECENCGLLLHDPDAVHCKHCGATVKIETEGLV</sequence>
<dbReference type="GO" id="GO:0005267">
    <property type="term" value="F:potassium channel activity"/>
    <property type="evidence" value="ECO:0007669"/>
    <property type="project" value="UniProtKB-KW"/>
</dbReference>
<organism evidence="13 14">
    <name type="scientific">Maritimibacter harenae</name>
    <dbReference type="NCBI Taxonomy" id="2606218"/>
    <lineage>
        <taxon>Bacteria</taxon>
        <taxon>Pseudomonadati</taxon>
        <taxon>Pseudomonadota</taxon>
        <taxon>Alphaproteobacteria</taxon>
        <taxon>Rhodobacterales</taxon>
        <taxon>Roseobacteraceae</taxon>
        <taxon>Maritimibacter</taxon>
    </lineage>
</organism>
<dbReference type="InterPro" id="IPR027359">
    <property type="entry name" value="Volt_channel_dom_sf"/>
</dbReference>
<keyword evidence="6" id="KW-0630">Potassium</keyword>
<keyword evidence="10" id="KW-0407">Ion channel</keyword>
<keyword evidence="5" id="KW-0631">Potassium channel</keyword>
<evidence type="ECO:0000256" key="1">
    <source>
        <dbReference type="ARBA" id="ARBA00004141"/>
    </source>
</evidence>
<evidence type="ECO:0000256" key="4">
    <source>
        <dbReference type="ARBA" id="ARBA00022692"/>
    </source>
</evidence>
<accession>A0A845M891</accession>
<evidence type="ECO:0000259" key="12">
    <source>
        <dbReference type="Pfam" id="PF07885"/>
    </source>
</evidence>
<dbReference type="RefSeq" id="WP_161350985.1">
    <property type="nucleotide sequence ID" value="NZ_WTUX01000011.1"/>
</dbReference>
<evidence type="ECO:0000256" key="3">
    <source>
        <dbReference type="ARBA" id="ARBA00022538"/>
    </source>
</evidence>
<protein>
    <submittedName>
        <fullName evidence="13">Ion transporter</fullName>
    </submittedName>
</protein>
<feature type="transmembrane region" description="Helical" evidence="11">
    <location>
        <begin position="133"/>
        <end position="153"/>
    </location>
</feature>
<evidence type="ECO:0000256" key="8">
    <source>
        <dbReference type="ARBA" id="ARBA00023065"/>
    </source>
</evidence>
<comment type="subcellular location">
    <subcellularLocation>
        <location evidence="1">Membrane</location>
        <topology evidence="1">Multi-pass membrane protein</topology>
    </subcellularLocation>
</comment>
<keyword evidence="9 11" id="KW-0472">Membrane</keyword>
<evidence type="ECO:0000313" key="13">
    <source>
        <dbReference type="EMBL" id="MZR12864.1"/>
    </source>
</evidence>
<dbReference type="Proteomes" id="UP000467322">
    <property type="component" value="Unassembled WGS sequence"/>
</dbReference>
<name>A0A845M891_9RHOB</name>
<dbReference type="GO" id="GO:0016020">
    <property type="term" value="C:membrane"/>
    <property type="evidence" value="ECO:0007669"/>
    <property type="project" value="UniProtKB-SubCell"/>
</dbReference>
<evidence type="ECO:0000256" key="10">
    <source>
        <dbReference type="ARBA" id="ARBA00023303"/>
    </source>
</evidence>
<proteinExistence type="predicted"/>
<keyword evidence="4 11" id="KW-0812">Transmembrane</keyword>
<dbReference type="Gene3D" id="1.20.120.350">
    <property type="entry name" value="Voltage-gated potassium channels. Chain C"/>
    <property type="match status" value="1"/>
</dbReference>
<dbReference type="EMBL" id="WTUX01000011">
    <property type="protein sequence ID" value="MZR12864.1"/>
    <property type="molecule type" value="Genomic_DNA"/>
</dbReference>
<dbReference type="AlphaFoldDB" id="A0A845M891"/>
<feature type="transmembrane region" description="Helical" evidence="11">
    <location>
        <begin position="21"/>
        <end position="39"/>
    </location>
</feature>
<evidence type="ECO:0000256" key="9">
    <source>
        <dbReference type="ARBA" id="ARBA00023136"/>
    </source>
</evidence>
<dbReference type="PANTHER" id="PTHR10027">
    <property type="entry name" value="CALCIUM-ACTIVATED POTASSIUM CHANNEL ALPHA CHAIN"/>
    <property type="match status" value="1"/>
</dbReference>
<evidence type="ECO:0000256" key="6">
    <source>
        <dbReference type="ARBA" id="ARBA00022958"/>
    </source>
</evidence>
<keyword evidence="2" id="KW-0813">Transport</keyword>
<dbReference type="SUPFAM" id="SSF81324">
    <property type="entry name" value="Voltage-gated potassium channels"/>
    <property type="match status" value="1"/>
</dbReference>
<reference evidence="13 14" key="1">
    <citation type="submission" date="2019-12" db="EMBL/GenBank/DDBJ databases">
        <title>Maritimibacter sp. nov. sp. isolated from sea sand.</title>
        <authorList>
            <person name="Kim J."/>
            <person name="Jeong S.E."/>
            <person name="Jung H.S."/>
            <person name="Jeon C.O."/>
        </authorList>
    </citation>
    <scope>NUCLEOTIDE SEQUENCE [LARGE SCALE GENOMIC DNA]</scope>
    <source>
        <strain evidence="13 14">DP07</strain>
    </source>
</reference>
<feature type="transmembrane region" description="Helical" evidence="11">
    <location>
        <begin position="51"/>
        <end position="68"/>
    </location>
</feature>
<keyword evidence="7 11" id="KW-1133">Transmembrane helix</keyword>
<dbReference type="Gene3D" id="1.10.287.70">
    <property type="match status" value="1"/>
</dbReference>
<gene>
    <name evidence="13" type="ORF">GQE99_07495</name>
</gene>
<evidence type="ECO:0000256" key="7">
    <source>
        <dbReference type="ARBA" id="ARBA00022989"/>
    </source>
</evidence>
<keyword evidence="14" id="KW-1185">Reference proteome</keyword>
<evidence type="ECO:0000256" key="11">
    <source>
        <dbReference type="SAM" id="Phobius"/>
    </source>
</evidence>